<evidence type="ECO:0000259" key="6">
    <source>
        <dbReference type="PROSITE" id="PS50262"/>
    </source>
</evidence>
<dbReference type="SUPFAM" id="SSF81321">
    <property type="entry name" value="Family A G protein-coupled receptor-like"/>
    <property type="match status" value="1"/>
</dbReference>
<dbReference type="Proteomes" id="UP001651158">
    <property type="component" value="Unassembled WGS sequence"/>
</dbReference>
<feature type="transmembrane region" description="Helical" evidence="5">
    <location>
        <begin position="168"/>
        <end position="192"/>
    </location>
</feature>
<keyword evidence="4 5" id="KW-0472">Membrane</keyword>
<evidence type="ECO:0000256" key="4">
    <source>
        <dbReference type="ARBA" id="ARBA00023136"/>
    </source>
</evidence>
<dbReference type="InterPro" id="IPR017452">
    <property type="entry name" value="GPCR_Rhodpsn_7TM"/>
</dbReference>
<reference evidence="7 8" key="1">
    <citation type="journal article" date="2022" name="Front. Cell. Infect. Microbiol.">
        <title>The Genomes of Two Strains of Taenia crassiceps the Animal Model for the Study of Human Cysticercosis.</title>
        <authorList>
            <person name="Bobes R.J."/>
            <person name="Estrada K."/>
            <person name="Rios-Valencia D.G."/>
            <person name="Calderon-Gallegos A."/>
            <person name="de la Torre P."/>
            <person name="Carrero J.C."/>
            <person name="Sanchez-Flores A."/>
            <person name="Laclette J.P."/>
        </authorList>
    </citation>
    <scope>NUCLEOTIDE SEQUENCE [LARGE SCALE GENOMIC DNA]</scope>
    <source>
        <strain evidence="7">WFUcys</strain>
    </source>
</reference>
<proteinExistence type="predicted"/>
<evidence type="ECO:0000256" key="3">
    <source>
        <dbReference type="ARBA" id="ARBA00022989"/>
    </source>
</evidence>
<accession>A0ABR4Q878</accession>
<feature type="transmembrane region" description="Helical" evidence="5">
    <location>
        <begin position="49"/>
        <end position="72"/>
    </location>
</feature>
<sequence length="399" mass="44781">MESMLALDQVVITCGHLGVPTQCTYTTVGEDHGKAYVATSEQKSVRQAIILYAGSTISAVGILGSLVCLFIFLRYRLAVPTTHYLLVASSLTDLLYLTLEAIIHYPPFIVGNRNGTHLGSYIALGVLRSGINLSQLFRNWIIVCLGFERYLLVCHPVYFRTQWRLKHIYILMVILVTFCATIRTSYVLAYIFDIWGPEWCGASGVVTALHTIFDVIFVALLPVLLLAYLSATIITESNRLQELRAKMTSKLTTKHSKAMNVNRKAHQAIMVMLICFTLFTGAFIPNGALRLLKYSSVGAACQIHFYRQVTAALVFLGDLLNSSMNFFIYMFYWARFRHVVLTTLDASFPCLRRLAVQREQRCCCGRSSVYFLQKSGSIRLSISSVLSRRTSGERRSGSL</sequence>
<keyword evidence="2 5" id="KW-0812">Transmembrane</keyword>
<dbReference type="InterPro" id="IPR052954">
    <property type="entry name" value="GPCR-Ligand_Int"/>
</dbReference>
<evidence type="ECO:0000256" key="2">
    <source>
        <dbReference type="ARBA" id="ARBA00022692"/>
    </source>
</evidence>
<evidence type="ECO:0000256" key="5">
    <source>
        <dbReference type="SAM" id="Phobius"/>
    </source>
</evidence>
<dbReference type="PANTHER" id="PTHR46641">
    <property type="entry name" value="FMRFAMIDE RECEPTOR-RELATED"/>
    <property type="match status" value="1"/>
</dbReference>
<keyword evidence="3 5" id="KW-1133">Transmembrane helix</keyword>
<feature type="transmembrane region" description="Helical" evidence="5">
    <location>
        <begin position="268"/>
        <end position="289"/>
    </location>
</feature>
<gene>
    <name evidence="7" type="ORF">TcWFU_003211</name>
</gene>
<keyword evidence="8" id="KW-1185">Reference proteome</keyword>
<evidence type="ECO:0000313" key="7">
    <source>
        <dbReference type="EMBL" id="KAL5105733.1"/>
    </source>
</evidence>
<dbReference type="Gene3D" id="1.20.1070.10">
    <property type="entry name" value="Rhodopsin 7-helix transmembrane proteins"/>
    <property type="match status" value="1"/>
</dbReference>
<organism evidence="7 8">
    <name type="scientific">Taenia crassiceps</name>
    <dbReference type="NCBI Taxonomy" id="6207"/>
    <lineage>
        <taxon>Eukaryota</taxon>
        <taxon>Metazoa</taxon>
        <taxon>Spiralia</taxon>
        <taxon>Lophotrochozoa</taxon>
        <taxon>Platyhelminthes</taxon>
        <taxon>Cestoda</taxon>
        <taxon>Eucestoda</taxon>
        <taxon>Cyclophyllidea</taxon>
        <taxon>Taeniidae</taxon>
        <taxon>Taenia</taxon>
    </lineage>
</organism>
<feature type="domain" description="G-protein coupled receptors family 1 profile" evidence="6">
    <location>
        <begin position="64"/>
        <end position="329"/>
    </location>
</feature>
<dbReference type="EMBL" id="JAKROA010000007">
    <property type="protein sequence ID" value="KAL5105733.1"/>
    <property type="molecule type" value="Genomic_DNA"/>
</dbReference>
<dbReference type="InterPro" id="IPR000276">
    <property type="entry name" value="GPCR_Rhodpsn"/>
</dbReference>
<evidence type="ECO:0000256" key="1">
    <source>
        <dbReference type="ARBA" id="ARBA00004370"/>
    </source>
</evidence>
<name>A0ABR4Q878_9CEST</name>
<evidence type="ECO:0000313" key="8">
    <source>
        <dbReference type="Proteomes" id="UP001651158"/>
    </source>
</evidence>
<dbReference type="PRINTS" id="PR00237">
    <property type="entry name" value="GPCRRHODOPSN"/>
</dbReference>
<feature type="transmembrane region" description="Helical" evidence="5">
    <location>
        <begin position="212"/>
        <end position="234"/>
    </location>
</feature>
<protein>
    <recommendedName>
        <fullName evidence="6">G-protein coupled receptors family 1 profile domain-containing protein</fullName>
    </recommendedName>
</protein>
<comment type="caution">
    <text evidence="7">The sequence shown here is derived from an EMBL/GenBank/DDBJ whole genome shotgun (WGS) entry which is preliminary data.</text>
</comment>
<feature type="transmembrane region" description="Helical" evidence="5">
    <location>
        <begin position="309"/>
        <end position="332"/>
    </location>
</feature>
<comment type="subcellular location">
    <subcellularLocation>
        <location evidence="1">Membrane</location>
    </subcellularLocation>
</comment>
<dbReference type="PROSITE" id="PS50262">
    <property type="entry name" value="G_PROTEIN_RECEP_F1_2"/>
    <property type="match status" value="1"/>
</dbReference>
<dbReference type="PANTHER" id="PTHR46641:SF2">
    <property type="entry name" value="FMRFAMIDE RECEPTOR"/>
    <property type="match status" value="1"/>
</dbReference>